<comment type="similarity">
    <text evidence="2 5">Belongs to the Rab GDI family.</text>
</comment>
<sequence>MSCFREILKHCFLEKAGEANFPSAAAEKWGGVSLPESIIAAACARSGQRVLHVDSRNYYGGNWASFSFSGLLSWIKENQEKSDVSDECEDWRKLILENEEVLSLNKKDKTIEHVEAFCFGDQDSAKDVEEAGALPKLPVFGASGAEGVAQDPDKECPPLESAVARAESCEPEKAASVDPASTAEGNDTEVNCENESSHSLSSGESAPDLGKAEAAPSEVSAQEPKKIMYSQIVREGRRFNIDLVSKVPCSRADVFNSRQLTMVEKRMLMKFLTFCLDYEQHPDEFQDYKNSTFAQFLRTRKLTPSLQHFILHSIAMVSETDCSTLEGLQATRKFLQCLGRYGNTPFLFPLYGQGEIPQCFCRMCAVFGGIYCLRHSVQCLVVDKESGRCKAVIDHFGQRISANYFIVEDSYLSESVCRNVCYRQISRAVLITDQSVLKTDSEQQVSILTVPPVDLGQPAVCVIELCSSTMTCMKDTYLVHLTCPSTKTAREDLEPVVQKLFHLNTETGKETENEELEKPRVLWAVYFNMRDSSGIDRNSYSSLPSNVYVCSGPDSALGNDCAVKQAETIFQEMFPTEEFCPPPPNPEDIIYDEDEIASEESGLSNSPETKPEPSPEESSSRGSTAVKEHSEE</sequence>
<protein>
    <recommendedName>
        <fullName evidence="5">Rab proteins geranylgeranyltransferase component A</fullName>
    </recommendedName>
</protein>
<dbReference type="SUPFAM" id="SSF54373">
    <property type="entry name" value="FAD-linked reductases, C-terminal domain"/>
    <property type="match status" value="1"/>
</dbReference>
<evidence type="ECO:0000313" key="9">
    <source>
        <dbReference type="Proteomes" id="UP000694426"/>
    </source>
</evidence>
<dbReference type="SUPFAM" id="SSF51905">
    <property type="entry name" value="FAD/NAD(P)-binding domain"/>
    <property type="match status" value="1"/>
</dbReference>
<dbReference type="GO" id="GO:0007264">
    <property type="term" value="P:small GTPase-mediated signal transduction"/>
    <property type="evidence" value="ECO:0007669"/>
    <property type="project" value="UniProtKB-UniRule"/>
</dbReference>
<feature type="compositionally biased region" description="Low complexity" evidence="6">
    <location>
        <begin position="193"/>
        <end position="205"/>
    </location>
</feature>
<evidence type="ECO:0000256" key="2">
    <source>
        <dbReference type="ARBA" id="ARBA00005593"/>
    </source>
</evidence>
<dbReference type="PRINTS" id="PR00893">
    <property type="entry name" value="RABESCORT"/>
</dbReference>
<dbReference type="Proteomes" id="UP000694426">
    <property type="component" value="Unplaced"/>
</dbReference>
<comment type="function">
    <text evidence="5">Substrate-binding subunit (component A) of the Rab geranylgeranyltransferase (GGTase) complex. Binds unprenylated Rab proteins and presents the substrate peptide to the catalytic component B. The component A is thought to be regenerated by transferring its prenylated Rab back to the donor membrane.</text>
</comment>
<dbReference type="PANTHER" id="PTHR11787">
    <property type="entry name" value="RAB GDP-DISSOCIATION INHIBITOR"/>
    <property type="match status" value="1"/>
</dbReference>
<feature type="region of interest" description="Disordered" evidence="6">
    <location>
        <begin position="577"/>
        <end position="632"/>
    </location>
</feature>
<dbReference type="GeneTree" id="ENSGT00950000182994"/>
<dbReference type="Pfam" id="PF22603">
    <property type="entry name" value="RAE1_2_domI_C"/>
    <property type="match status" value="1"/>
</dbReference>
<dbReference type="InterPro" id="IPR001738">
    <property type="entry name" value="Rab_escort"/>
</dbReference>
<dbReference type="Gene3D" id="3.30.519.10">
    <property type="entry name" value="Guanine Nucleotide Dissociation Inhibitor, domain 2"/>
    <property type="match status" value="1"/>
</dbReference>
<evidence type="ECO:0000256" key="5">
    <source>
        <dbReference type="PIRNR" id="PIRNR016550"/>
    </source>
</evidence>
<dbReference type="FunFam" id="1.10.405.10:FF:000003">
    <property type="entry name" value="Rab proteins geranylgeranyltransferase component A"/>
    <property type="match status" value="1"/>
</dbReference>
<feature type="domain" description="RAE1/2" evidence="7">
    <location>
        <begin position="425"/>
        <end position="555"/>
    </location>
</feature>
<name>A0A8B9C2H0_9AVES</name>
<dbReference type="InterPro" id="IPR054420">
    <property type="entry name" value="RAE1_2_domI_C"/>
</dbReference>
<dbReference type="GO" id="GO:0016192">
    <property type="term" value="P:vesicle-mediated transport"/>
    <property type="evidence" value="ECO:0007669"/>
    <property type="project" value="TreeGrafter"/>
</dbReference>
<dbReference type="Ensembl" id="ENSABRT00000017870.1">
    <property type="protein sequence ID" value="ENSABRP00000012483.1"/>
    <property type="gene ID" value="ENSABRG00000010897.1"/>
</dbReference>
<dbReference type="InterPro" id="IPR036188">
    <property type="entry name" value="FAD/NAD-bd_sf"/>
</dbReference>
<dbReference type="FunFam" id="3.50.50.60:FF:000108">
    <property type="entry name" value="Rab proteins geranylgeranyltransferase component A"/>
    <property type="match status" value="1"/>
</dbReference>
<dbReference type="AlphaFoldDB" id="A0A8B9C2H0"/>
<dbReference type="Gene3D" id="3.50.50.60">
    <property type="entry name" value="FAD/NAD(P)-binding domain"/>
    <property type="match status" value="2"/>
</dbReference>
<keyword evidence="9" id="KW-1185">Reference proteome</keyword>
<dbReference type="GO" id="GO:0006886">
    <property type="term" value="P:intracellular protein transport"/>
    <property type="evidence" value="ECO:0007669"/>
    <property type="project" value="InterPro"/>
</dbReference>
<dbReference type="Gene3D" id="1.10.405.10">
    <property type="entry name" value="Guanine Nucleotide Dissociation Inhibitor, domain 1"/>
    <property type="match status" value="1"/>
</dbReference>
<dbReference type="PANTHER" id="PTHR11787:SF4">
    <property type="entry name" value="CHM, RAB ESCORT PROTEIN 1"/>
    <property type="match status" value="1"/>
</dbReference>
<accession>A0A8B9C2H0</accession>
<reference evidence="8" key="2">
    <citation type="submission" date="2025-09" db="UniProtKB">
        <authorList>
            <consortium name="Ensembl"/>
        </authorList>
    </citation>
    <scope>IDENTIFICATION</scope>
</reference>
<evidence type="ECO:0000313" key="8">
    <source>
        <dbReference type="Ensembl" id="ENSABRP00000012483.1"/>
    </source>
</evidence>
<dbReference type="GO" id="GO:0005092">
    <property type="term" value="F:GDP-dissociation inhibitor activity"/>
    <property type="evidence" value="ECO:0007669"/>
    <property type="project" value="InterPro"/>
</dbReference>
<evidence type="ECO:0000256" key="6">
    <source>
        <dbReference type="SAM" id="MobiDB-lite"/>
    </source>
</evidence>
<reference evidence="8" key="1">
    <citation type="submission" date="2025-08" db="UniProtKB">
        <authorList>
            <consortium name="Ensembl"/>
        </authorList>
    </citation>
    <scope>IDENTIFICATION</scope>
</reference>
<evidence type="ECO:0000256" key="1">
    <source>
        <dbReference type="ARBA" id="ARBA00004514"/>
    </source>
</evidence>
<feature type="region of interest" description="Disordered" evidence="6">
    <location>
        <begin position="144"/>
        <end position="221"/>
    </location>
</feature>
<dbReference type="GO" id="GO:0005634">
    <property type="term" value="C:nucleus"/>
    <property type="evidence" value="ECO:0007669"/>
    <property type="project" value="TreeGrafter"/>
</dbReference>
<evidence type="ECO:0000259" key="7">
    <source>
        <dbReference type="Pfam" id="PF22603"/>
    </source>
</evidence>
<evidence type="ECO:0000256" key="3">
    <source>
        <dbReference type="ARBA" id="ARBA00022468"/>
    </source>
</evidence>
<organism evidence="8 9">
    <name type="scientific">Anser brachyrhynchus</name>
    <name type="common">Pink-footed goose</name>
    <dbReference type="NCBI Taxonomy" id="132585"/>
    <lineage>
        <taxon>Eukaryota</taxon>
        <taxon>Metazoa</taxon>
        <taxon>Chordata</taxon>
        <taxon>Craniata</taxon>
        <taxon>Vertebrata</taxon>
        <taxon>Euteleostomi</taxon>
        <taxon>Archelosauria</taxon>
        <taxon>Archosauria</taxon>
        <taxon>Dinosauria</taxon>
        <taxon>Saurischia</taxon>
        <taxon>Theropoda</taxon>
        <taxon>Coelurosauria</taxon>
        <taxon>Aves</taxon>
        <taxon>Neognathae</taxon>
        <taxon>Galloanserae</taxon>
        <taxon>Anseriformes</taxon>
        <taxon>Anatidae</taxon>
        <taxon>Anserinae</taxon>
        <taxon>Anser</taxon>
    </lineage>
</organism>
<dbReference type="InterPro" id="IPR018203">
    <property type="entry name" value="GDP_dissociation_inhibitor"/>
</dbReference>
<feature type="compositionally biased region" description="Acidic residues" evidence="6">
    <location>
        <begin position="589"/>
        <end position="598"/>
    </location>
</feature>
<evidence type="ECO:0000256" key="4">
    <source>
        <dbReference type="ARBA" id="ARBA00022490"/>
    </source>
</evidence>
<dbReference type="PIRSF" id="PIRSF016550">
    <property type="entry name" value="Rab_ger_ger_transf_A_euk"/>
    <property type="match status" value="1"/>
</dbReference>
<dbReference type="PRINTS" id="PR00891">
    <property type="entry name" value="RABGDIREP"/>
</dbReference>
<dbReference type="GO" id="GO:0005968">
    <property type="term" value="C:Rab-protein geranylgeranyltransferase complex"/>
    <property type="evidence" value="ECO:0007669"/>
    <property type="project" value="UniProtKB-UniRule"/>
</dbReference>
<dbReference type="GO" id="GO:0005829">
    <property type="term" value="C:cytosol"/>
    <property type="evidence" value="ECO:0007669"/>
    <property type="project" value="UniProtKB-SubCell"/>
</dbReference>
<comment type="subcellular location">
    <subcellularLocation>
        <location evidence="1">Cytoplasm</location>
        <location evidence="1">Cytosol</location>
    </subcellularLocation>
</comment>
<proteinExistence type="inferred from homology"/>
<dbReference type="GO" id="GO:0005096">
    <property type="term" value="F:GTPase activator activity"/>
    <property type="evidence" value="ECO:0007669"/>
    <property type="project" value="UniProtKB-UniRule"/>
</dbReference>
<keyword evidence="4 5" id="KW-0963">Cytoplasm</keyword>
<keyword evidence="3 5" id="KW-0343">GTPase activation</keyword>